<organism evidence="2 3">
    <name type="scientific">Haladaptatus pallidirubidus</name>
    <dbReference type="NCBI Taxonomy" id="1008152"/>
    <lineage>
        <taxon>Archaea</taxon>
        <taxon>Methanobacteriati</taxon>
        <taxon>Methanobacteriota</taxon>
        <taxon>Stenosarchaea group</taxon>
        <taxon>Halobacteria</taxon>
        <taxon>Halobacteriales</taxon>
        <taxon>Haladaptataceae</taxon>
        <taxon>Haladaptatus</taxon>
    </lineage>
</organism>
<feature type="transmembrane region" description="Helical" evidence="1">
    <location>
        <begin position="305"/>
        <end position="328"/>
    </location>
</feature>
<dbReference type="PANTHER" id="PTHR37308">
    <property type="entry name" value="INTEGRAL MEMBRANE PROTEIN"/>
    <property type="match status" value="1"/>
</dbReference>
<sequence>MTRDERESSTVERGWESFFDWPGNPGAMRALLTIYLKGICMGAADAVPGVSGGTIALITGIYERLISAVASFDPRIVTSVLRIHDPVERAKVREMLAEMDLPFLLALGAGIATAIMTVTGLVTLASERIPVLLFAFFFGLIAASAIVLYDEVSVETPGQIGAAIAGFVLAFLVAGAVEKTGGSTPLPFVFFTGMIAISAMVLPGISGALILYLLGQYEYLSNNLHGFKDAGVGLLNGGSVDALVAPGAVVVTFVLGAGIGVLTISKVVAWALDHYRAATLTFLVSLMVGALRFPVEKIFEAETFAWTPTVLGGAVLAALVGGGAVLLLDHYTDDLDY</sequence>
<gene>
    <name evidence="2" type="ORF">GCM10025751_08250</name>
</gene>
<evidence type="ECO:0000256" key="1">
    <source>
        <dbReference type="SAM" id="Phobius"/>
    </source>
</evidence>
<evidence type="ECO:0000313" key="2">
    <source>
        <dbReference type="EMBL" id="GAA5043488.1"/>
    </source>
</evidence>
<dbReference type="EMBL" id="BAABKX010000001">
    <property type="protein sequence ID" value="GAA5043488.1"/>
    <property type="molecule type" value="Genomic_DNA"/>
</dbReference>
<dbReference type="Proteomes" id="UP001501729">
    <property type="component" value="Unassembled WGS sequence"/>
</dbReference>
<dbReference type="InterPro" id="IPR007163">
    <property type="entry name" value="VCA0040-like"/>
</dbReference>
<feature type="transmembrane region" description="Helical" evidence="1">
    <location>
        <begin position="160"/>
        <end position="177"/>
    </location>
</feature>
<feature type="transmembrane region" description="Helical" evidence="1">
    <location>
        <begin position="103"/>
        <end position="124"/>
    </location>
</feature>
<feature type="transmembrane region" description="Helical" evidence="1">
    <location>
        <begin position="189"/>
        <end position="214"/>
    </location>
</feature>
<name>A0AAV3UD00_9EURY</name>
<keyword evidence="1" id="KW-0472">Membrane</keyword>
<reference evidence="2 3" key="1">
    <citation type="journal article" date="2019" name="Int. J. Syst. Evol. Microbiol.">
        <title>The Global Catalogue of Microorganisms (GCM) 10K type strain sequencing project: providing services to taxonomists for standard genome sequencing and annotation.</title>
        <authorList>
            <consortium name="The Broad Institute Genomics Platform"/>
            <consortium name="The Broad Institute Genome Sequencing Center for Infectious Disease"/>
            <person name="Wu L."/>
            <person name="Ma J."/>
        </authorList>
    </citation>
    <scope>NUCLEOTIDE SEQUENCE [LARGE SCALE GENOMIC DNA]</scope>
    <source>
        <strain evidence="2 3">JCM 17504</strain>
    </source>
</reference>
<keyword evidence="1" id="KW-0812">Transmembrane</keyword>
<keyword evidence="3" id="KW-1185">Reference proteome</keyword>
<evidence type="ECO:0000313" key="3">
    <source>
        <dbReference type="Proteomes" id="UP001501729"/>
    </source>
</evidence>
<accession>A0AAV3UD00</accession>
<feature type="transmembrane region" description="Helical" evidence="1">
    <location>
        <begin position="131"/>
        <end position="148"/>
    </location>
</feature>
<proteinExistence type="predicted"/>
<feature type="transmembrane region" description="Helical" evidence="1">
    <location>
        <begin position="243"/>
        <end position="263"/>
    </location>
</feature>
<protein>
    <submittedName>
        <fullName evidence="2">DUF368 domain-containing protein</fullName>
    </submittedName>
</protein>
<dbReference type="PANTHER" id="PTHR37308:SF1">
    <property type="entry name" value="POLYPRENYL-PHOSPHATE TRANSPORTER"/>
    <property type="match status" value="1"/>
</dbReference>
<keyword evidence="1" id="KW-1133">Transmembrane helix</keyword>
<feature type="transmembrane region" description="Helical" evidence="1">
    <location>
        <begin position="275"/>
        <end position="293"/>
    </location>
</feature>
<comment type="caution">
    <text evidence="2">The sequence shown here is derived from an EMBL/GenBank/DDBJ whole genome shotgun (WGS) entry which is preliminary data.</text>
</comment>
<dbReference type="AlphaFoldDB" id="A0AAV3UD00"/>
<dbReference type="Pfam" id="PF04018">
    <property type="entry name" value="VCA0040-like"/>
    <property type="match status" value="1"/>
</dbReference>